<feature type="domain" description="C-JID" evidence="9">
    <location>
        <begin position="876"/>
        <end position="1026"/>
    </location>
</feature>
<keyword evidence="3" id="KW-0677">Repeat</keyword>
<keyword evidence="11" id="KW-1185">Reference proteome</keyword>
<evidence type="ECO:0000259" key="9">
    <source>
        <dbReference type="Pfam" id="PF20160"/>
    </source>
</evidence>
<proteinExistence type="predicted"/>
<dbReference type="InterPro" id="IPR035897">
    <property type="entry name" value="Toll_tir_struct_dom_sf"/>
</dbReference>
<evidence type="ECO:0000256" key="4">
    <source>
        <dbReference type="ARBA" id="ARBA00022801"/>
    </source>
</evidence>
<accession>A0ABM4ACC8</accession>
<dbReference type="Pfam" id="PF20160">
    <property type="entry name" value="C-JID"/>
    <property type="match status" value="1"/>
</dbReference>
<dbReference type="RefSeq" id="XP_060674370.1">
    <property type="nucleotide sequence ID" value="XM_060818387.1"/>
</dbReference>
<organism evidence="11 13">
    <name type="scientific">Ziziphus jujuba</name>
    <name type="common">Chinese jujube</name>
    <name type="synonym">Ziziphus sativa</name>
    <dbReference type="NCBI Taxonomy" id="326968"/>
    <lineage>
        <taxon>Eukaryota</taxon>
        <taxon>Viridiplantae</taxon>
        <taxon>Streptophyta</taxon>
        <taxon>Embryophyta</taxon>
        <taxon>Tracheophyta</taxon>
        <taxon>Spermatophyta</taxon>
        <taxon>Magnoliopsida</taxon>
        <taxon>eudicotyledons</taxon>
        <taxon>Gunneridae</taxon>
        <taxon>Pentapetalae</taxon>
        <taxon>rosids</taxon>
        <taxon>fabids</taxon>
        <taxon>Rosales</taxon>
        <taxon>Rhamnaceae</taxon>
        <taxon>Paliureae</taxon>
        <taxon>Ziziphus</taxon>
    </lineage>
</organism>
<feature type="domain" description="Disease resistance protein Roq1-like winged-helix" evidence="10">
    <location>
        <begin position="304"/>
        <end position="372"/>
    </location>
</feature>
<protein>
    <recommendedName>
        <fullName evidence="1">ADP-ribosyl cyclase/cyclic ADP-ribose hydrolase</fullName>
        <ecNumber evidence="1">3.2.2.6</ecNumber>
    </recommendedName>
</protein>
<evidence type="ECO:0000259" key="8">
    <source>
        <dbReference type="Pfam" id="PF00931"/>
    </source>
</evidence>
<evidence type="ECO:0000313" key="11">
    <source>
        <dbReference type="Proteomes" id="UP001652623"/>
    </source>
</evidence>
<dbReference type="RefSeq" id="XP_060674371.1">
    <property type="nucleotide sequence ID" value="XM_060818388.1"/>
</dbReference>
<comment type="catalytic activity">
    <reaction evidence="6">
        <text>NAD(+) + H2O = ADP-D-ribose + nicotinamide + H(+)</text>
        <dbReference type="Rhea" id="RHEA:16301"/>
        <dbReference type="ChEBI" id="CHEBI:15377"/>
        <dbReference type="ChEBI" id="CHEBI:15378"/>
        <dbReference type="ChEBI" id="CHEBI:17154"/>
        <dbReference type="ChEBI" id="CHEBI:57540"/>
        <dbReference type="ChEBI" id="CHEBI:57967"/>
        <dbReference type="EC" id="3.2.2.6"/>
    </reaction>
    <physiologicalReaction direction="left-to-right" evidence="6">
        <dbReference type="Rhea" id="RHEA:16302"/>
    </physiologicalReaction>
</comment>
<evidence type="ECO:0000259" key="10">
    <source>
        <dbReference type="Pfam" id="PF23282"/>
    </source>
</evidence>
<evidence type="ECO:0000256" key="1">
    <source>
        <dbReference type="ARBA" id="ARBA00011982"/>
    </source>
</evidence>
<dbReference type="EC" id="3.2.2.6" evidence="1"/>
<keyword evidence="2" id="KW-0433">Leucine-rich repeat</keyword>
<feature type="compositionally biased region" description="Basic and acidic residues" evidence="7">
    <location>
        <begin position="1054"/>
        <end position="1066"/>
    </location>
</feature>
<evidence type="ECO:0000256" key="5">
    <source>
        <dbReference type="ARBA" id="ARBA00023027"/>
    </source>
</evidence>
<dbReference type="InterPro" id="IPR002182">
    <property type="entry name" value="NB-ARC"/>
</dbReference>
<sequence length="1072" mass="123142">MKKVHQWRAALTEASNLCGLDSKNFRPECKLAQRIVDDISLKLPKYLSNEHLYGHLIGIEIKIKEIELLLSTGSKDVRIVGIYGMGGIGKTTLASVVYQRLSYSHFEGCCFLWNVREEYTKHGPNHLREKLLSELLNDEAILKMDSPFVASPFILDRLRRKKVLIILDDVDSSIQLEALVQGYDWLARSSRIIVTTRNVQVIKKVADRFYKVEGLSHNESLELFHLHAFGKNSSIMGYDQLLLERVARYANGNPLALKVLGSFLHSKSKEEWEIALNKLKIMPNQEIQDVLRISYEGLDDEGIKSTFLDIACLFGQSFTRDQAENMLEASDSFVKLGISVLMDRSLIENGLIKNELWMHDLIQQMGRTIVRDEHREPGNRSRLCDAKDICHVLERETGTATVECISLNMSTIDRDIKVCHAAFSKMHNLRILKIYICGLWDDIKFKLYLPQGLDSYLSDKLNYFQWDLYPLKSLPSHFTLENLVELILRGSHLKKLWNREVQSLPVLRRIDLSYSKLLSELPDLSVAPNLESINLESCTSLVRVLSSLQNLQRLTHLNLNGCSKLKDIKEISRSTGRFLDLERFGGIRNLLNNIGQQNFVFLKSFVQRFTGNLSLYSSQSHISEIKFPMSLSVLRLSGTVIEALPPSIEYIPGLVLLDLSDCTRLKSLPTNFCNLKSLEEVDLSGFLELDKFPEVFEPMEHLTYLNLRETGIKDLPKSIENLVSLQQLNMILCKNSGFLPNSRCNLRKLLLISLEWCPKLQKLPPLPPALIVVRLNNCESLKSLPELPSLCYSLYARFCTSPENISNWWSPLLHNVNIYNIGEQINFHDSEKLDQNTSDSIRDHAINQILFRLKFEGMDINFPLEIDSTTCEFRYPGDEIPKWFCYQSCETSINIRLPPYWNNENFLGLAFCIVLDRNKIDPGITLFIGSKISFKTIDDDHLCQQYCYTNLMDYEHSSDHVIMWYVKELNLRNSRLSWPSTCSTEASLHVWPEYIVSVNYNGGAVGGQYGEIRKFGVRFVYNEDIERFDRENKSKNKRRFDECCEASSGNEAFGSHDEEDHDESHSKKVKVM</sequence>
<keyword evidence="4" id="KW-0378">Hydrolase</keyword>
<keyword evidence="5" id="KW-0520">NAD</keyword>
<dbReference type="Pfam" id="PF00931">
    <property type="entry name" value="NB-ARC"/>
    <property type="match status" value="1"/>
</dbReference>
<dbReference type="InterPro" id="IPR044974">
    <property type="entry name" value="Disease_R_plants"/>
</dbReference>
<dbReference type="Pfam" id="PF23282">
    <property type="entry name" value="WHD_ROQ1"/>
    <property type="match status" value="1"/>
</dbReference>
<feature type="region of interest" description="Disordered" evidence="7">
    <location>
        <begin position="1047"/>
        <end position="1072"/>
    </location>
</feature>
<dbReference type="InterPro" id="IPR027417">
    <property type="entry name" value="P-loop_NTPase"/>
</dbReference>
<dbReference type="InterPro" id="IPR042197">
    <property type="entry name" value="Apaf_helical"/>
</dbReference>
<evidence type="ECO:0000256" key="2">
    <source>
        <dbReference type="ARBA" id="ARBA00022614"/>
    </source>
</evidence>
<gene>
    <name evidence="12 13" type="primary">LOC125419193</name>
</gene>
<dbReference type="Gene3D" id="1.10.8.430">
    <property type="entry name" value="Helical domain of apoptotic protease-activating factors"/>
    <property type="match status" value="1"/>
</dbReference>
<dbReference type="GeneID" id="125419193"/>
<evidence type="ECO:0000313" key="12">
    <source>
        <dbReference type="RefSeq" id="XP_060674370.1"/>
    </source>
</evidence>
<reference evidence="12 13" key="1">
    <citation type="submission" date="2025-05" db="UniProtKB">
        <authorList>
            <consortium name="RefSeq"/>
        </authorList>
    </citation>
    <scope>IDENTIFICATION</scope>
    <source>
        <tissue evidence="12 13">Seedling</tissue>
    </source>
</reference>
<feature type="domain" description="NB-ARC" evidence="8">
    <location>
        <begin position="66"/>
        <end position="232"/>
    </location>
</feature>
<evidence type="ECO:0000256" key="7">
    <source>
        <dbReference type="SAM" id="MobiDB-lite"/>
    </source>
</evidence>
<dbReference type="PRINTS" id="PR00364">
    <property type="entry name" value="DISEASERSIST"/>
</dbReference>
<dbReference type="InterPro" id="IPR058192">
    <property type="entry name" value="WHD_ROQ1-like"/>
</dbReference>
<dbReference type="Gene3D" id="3.80.10.10">
    <property type="entry name" value="Ribonuclease Inhibitor"/>
    <property type="match status" value="2"/>
</dbReference>
<evidence type="ECO:0000313" key="13">
    <source>
        <dbReference type="RefSeq" id="XP_060674371.1"/>
    </source>
</evidence>
<dbReference type="SUPFAM" id="SSF52540">
    <property type="entry name" value="P-loop containing nucleoside triphosphate hydrolases"/>
    <property type="match status" value="1"/>
</dbReference>
<dbReference type="InterPro" id="IPR045344">
    <property type="entry name" value="C-JID"/>
</dbReference>
<dbReference type="PANTHER" id="PTHR11017">
    <property type="entry name" value="LEUCINE-RICH REPEAT-CONTAINING PROTEIN"/>
    <property type="match status" value="1"/>
</dbReference>
<dbReference type="InterPro" id="IPR032675">
    <property type="entry name" value="LRR_dom_sf"/>
</dbReference>
<dbReference type="SUPFAM" id="SSF52058">
    <property type="entry name" value="L domain-like"/>
    <property type="match status" value="1"/>
</dbReference>
<evidence type="ECO:0000256" key="3">
    <source>
        <dbReference type="ARBA" id="ARBA00022737"/>
    </source>
</evidence>
<dbReference type="PANTHER" id="PTHR11017:SF479">
    <property type="entry name" value="DISEASE RESISTANCE PROTEIN (TIR-NBS-LRR CLASS) FAMILY"/>
    <property type="match status" value="1"/>
</dbReference>
<name>A0ABM4ACC8_ZIZJJ</name>
<dbReference type="Proteomes" id="UP001652623">
    <property type="component" value="Chromosome 6"/>
</dbReference>
<evidence type="ECO:0000256" key="6">
    <source>
        <dbReference type="ARBA" id="ARBA00047304"/>
    </source>
</evidence>
<dbReference type="Gene3D" id="3.40.50.300">
    <property type="entry name" value="P-loop containing nucleotide triphosphate hydrolases"/>
    <property type="match status" value="1"/>
</dbReference>
<dbReference type="Gene3D" id="3.40.50.10140">
    <property type="entry name" value="Toll/interleukin-1 receptor homology (TIR) domain"/>
    <property type="match status" value="1"/>
</dbReference>